<dbReference type="AlphaFoldDB" id="A0A4Y6U9I6"/>
<sequence length="216" mass="24757">MSNAFLVKISYAQHGEIYNNRHNCLDPIKNSLLHFDSENWEIIKNKVRNLNYCPLIHNDLYDSSNEPKNYILAPTISGEWEFKAAHGNDNPILIYKSSKLRVNFQPMDYYKVETVSQIEINGPFKLSYKVIPCGNDRKGIIFSNGIVIEYYSAMCGISDKGNTYIGGISSAALNEELRFDIPIGLTDGDKVFLFDHPINSEILEEFRKETAERQDY</sequence>
<reference evidence="1 2" key="1">
    <citation type="submission" date="2019-03" db="EMBL/GenBank/DDBJ databases">
        <title>The complete genome sequence of Swingsia_sp. F3b2 LMG30590(T).</title>
        <authorList>
            <person name="Chua K.-O."/>
            <person name="Chan K.-G."/>
            <person name="See-Too W.-S."/>
        </authorList>
    </citation>
    <scope>NUCLEOTIDE SEQUENCE [LARGE SCALE GENOMIC DNA]</scope>
    <source>
        <strain evidence="1 2">F3b2</strain>
    </source>
</reference>
<gene>
    <name evidence="1" type="ORF">E3E12_07955</name>
</gene>
<name>A0A4Y6U9I6_9PROT</name>
<proteinExistence type="predicted"/>
<protein>
    <submittedName>
        <fullName evidence="1">Uncharacterized protein</fullName>
    </submittedName>
</protein>
<dbReference type="EMBL" id="CP038231">
    <property type="protein sequence ID" value="QDH14129.1"/>
    <property type="molecule type" value="Genomic_DNA"/>
</dbReference>
<accession>A0A4Y6U9I6</accession>
<dbReference type="RefSeq" id="WP_141443833.1">
    <property type="nucleotide sequence ID" value="NZ_CP038231.1"/>
</dbReference>
<evidence type="ECO:0000313" key="2">
    <source>
        <dbReference type="Proteomes" id="UP000318709"/>
    </source>
</evidence>
<evidence type="ECO:0000313" key="1">
    <source>
        <dbReference type="EMBL" id="QDH14129.1"/>
    </source>
</evidence>
<dbReference type="Proteomes" id="UP000318709">
    <property type="component" value="Chromosome"/>
</dbReference>
<keyword evidence="2" id="KW-1185">Reference proteome</keyword>
<dbReference type="KEGG" id="swf:E3E12_07955"/>
<organism evidence="1 2">
    <name type="scientific">Formicincola oecophyllae</name>
    <dbReference type="NCBI Taxonomy" id="2558361"/>
    <lineage>
        <taxon>Bacteria</taxon>
        <taxon>Pseudomonadati</taxon>
        <taxon>Pseudomonadota</taxon>
        <taxon>Alphaproteobacteria</taxon>
        <taxon>Acetobacterales</taxon>
        <taxon>Acetobacteraceae</taxon>
        <taxon>Formicincola</taxon>
    </lineage>
</organism>